<dbReference type="Proteomes" id="UP000215086">
    <property type="component" value="Chromosome"/>
</dbReference>
<reference evidence="1 2" key="1">
    <citation type="journal article" name="Front. Microbiol.">
        <title>Sugar Metabolism of the First Thermophilic Planctomycete Thermogutta terrifontis: Comparative Genomic and Transcriptomic Approaches.</title>
        <authorList>
            <person name="Elcheninov A.G."/>
            <person name="Menzel P."/>
            <person name="Gudbergsdottir S.R."/>
            <person name="Slesarev A.I."/>
            <person name="Kadnikov V.V."/>
            <person name="Krogh A."/>
            <person name="Bonch-Osmolovskaya E.A."/>
            <person name="Peng X."/>
            <person name="Kublanov I.V."/>
        </authorList>
    </citation>
    <scope>NUCLEOTIDE SEQUENCE [LARGE SCALE GENOMIC DNA]</scope>
    <source>
        <strain evidence="1 2">R1</strain>
    </source>
</reference>
<keyword evidence="2" id="KW-1185">Reference proteome</keyword>
<proteinExistence type="predicted"/>
<evidence type="ECO:0000313" key="1">
    <source>
        <dbReference type="EMBL" id="ASV76688.1"/>
    </source>
</evidence>
<accession>A0A286RL66</accession>
<organism evidence="1 2">
    <name type="scientific">Thermogutta terrifontis</name>
    <dbReference type="NCBI Taxonomy" id="1331910"/>
    <lineage>
        <taxon>Bacteria</taxon>
        <taxon>Pseudomonadati</taxon>
        <taxon>Planctomycetota</taxon>
        <taxon>Planctomycetia</taxon>
        <taxon>Pirellulales</taxon>
        <taxon>Thermoguttaceae</taxon>
        <taxon>Thermogutta</taxon>
    </lineage>
</organism>
<dbReference type="AlphaFoldDB" id="A0A286RL66"/>
<gene>
    <name evidence="1" type="ORF">THTE_4087</name>
</gene>
<evidence type="ECO:0000313" key="2">
    <source>
        <dbReference type="Proteomes" id="UP000215086"/>
    </source>
</evidence>
<name>A0A286RL66_9BACT</name>
<dbReference type="KEGG" id="ttf:THTE_4087"/>
<protein>
    <submittedName>
        <fullName evidence="1">Uncharacterized protein</fullName>
    </submittedName>
</protein>
<sequence>MTASAGPGVASTAIGNPLLDTLSRCLHQELIRQPGFQDKRTHLTCGFHGERRQETAQPSDGVHWAAEV</sequence>
<dbReference type="EMBL" id="CP018477">
    <property type="protein sequence ID" value="ASV76688.1"/>
    <property type="molecule type" value="Genomic_DNA"/>
</dbReference>